<dbReference type="Pfam" id="PF03168">
    <property type="entry name" value="LEA_2"/>
    <property type="match status" value="1"/>
</dbReference>
<dbReference type="PANTHER" id="PTHR31234:SF55">
    <property type="entry name" value="LATE EMBRYOGENESIS ABUNDANT (LEA) HYDROXYPROLINE-RICH GLYCOPROTEIN FAMILY"/>
    <property type="match status" value="1"/>
</dbReference>
<keyword evidence="9" id="KW-1185">Reference proteome</keyword>
<evidence type="ECO:0000313" key="9">
    <source>
        <dbReference type="Proteomes" id="UP000594263"/>
    </source>
</evidence>
<feature type="transmembrane region" description="Helical" evidence="6">
    <location>
        <begin position="75"/>
        <end position="96"/>
    </location>
</feature>
<keyword evidence="2 6" id="KW-0812">Transmembrane</keyword>
<evidence type="ECO:0000259" key="7">
    <source>
        <dbReference type="Pfam" id="PF03168"/>
    </source>
</evidence>
<accession>A0A7N0RHF0</accession>
<dbReference type="AlphaFoldDB" id="A0A7N0RHF0"/>
<dbReference type="InterPro" id="IPR004864">
    <property type="entry name" value="LEA_2"/>
</dbReference>
<dbReference type="Gramene" id="Kaladp0011s0025.1.v1.1">
    <property type="protein sequence ID" value="Kaladp0011s0025.1.v1.1.CDS.1"/>
    <property type="gene ID" value="Kaladp0011s0025.v1.1"/>
</dbReference>
<keyword evidence="3 6" id="KW-1133">Transmembrane helix</keyword>
<dbReference type="InterPro" id="IPR044839">
    <property type="entry name" value="NDR1-like"/>
</dbReference>
<evidence type="ECO:0000256" key="4">
    <source>
        <dbReference type="ARBA" id="ARBA00023136"/>
    </source>
</evidence>
<reference evidence="8" key="1">
    <citation type="submission" date="2021-01" db="UniProtKB">
        <authorList>
            <consortium name="EnsemblPlants"/>
        </authorList>
    </citation>
    <scope>IDENTIFICATION</scope>
</reference>
<feature type="region of interest" description="Disordered" evidence="5">
    <location>
        <begin position="1"/>
        <end position="38"/>
    </location>
</feature>
<evidence type="ECO:0000313" key="8">
    <source>
        <dbReference type="EnsemblPlants" id="Kaladp0011s0025.1.v1.1.CDS.1"/>
    </source>
</evidence>
<evidence type="ECO:0000256" key="1">
    <source>
        <dbReference type="ARBA" id="ARBA00004167"/>
    </source>
</evidence>
<dbReference type="GO" id="GO:0005886">
    <property type="term" value="C:plasma membrane"/>
    <property type="evidence" value="ECO:0007669"/>
    <property type="project" value="TreeGrafter"/>
</dbReference>
<dbReference type="GO" id="GO:0098542">
    <property type="term" value="P:defense response to other organism"/>
    <property type="evidence" value="ECO:0007669"/>
    <property type="project" value="InterPro"/>
</dbReference>
<dbReference type="EnsemblPlants" id="Kaladp0011s0025.1.v1.1">
    <property type="protein sequence ID" value="Kaladp0011s0025.1.v1.1.CDS.1"/>
    <property type="gene ID" value="Kaladp0011s0025.v1.1"/>
</dbReference>
<sequence length="255" mass="28470">MGDDSRPPATGYPVHPYPPPQQAANGYAQQPSSAYPYPPPHQQHPNPYFYNSNYQAPPRDYHVDQQRNAFLRRMITAMIAVFVIFCVIFFITWLVLRPKFPEFRVDSASVTGFNLSSSVSGAWVFGVTVSNPNKKVDIVYEEVESSLAYDYDFIADSTLAPFTQGKRNVTTIRASFAASGSYLNDRSLARLNRDRGDDGVVGFQVRIYSRALFNAGVWRVRRRLLRVLCDDLRIAIGSNGAGNMTGGPKGCIVGW</sequence>
<dbReference type="PANTHER" id="PTHR31234">
    <property type="entry name" value="LATE EMBRYOGENESIS ABUNDANT (LEA) HYDROXYPROLINE-RICH GLYCOPROTEIN FAMILY"/>
    <property type="match status" value="1"/>
</dbReference>
<evidence type="ECO:0000256" key="5">
    <source>
        <dbReference type="SAM" id="MobiDB-lite"/>
    </source>
</evidence>
<feature type="domain" description="Late embryogenesis abundant protein LEA-2 subgroup" evidence="7">
    <location>
        <begin position="127"/>
        <end position="208"/>
    </location>
</feature>
<protein>
    <recommendedName>
        <fullName evidence="7">Late embryogenesis abundant protein LEA-2 subgroup domain-containing protein</fullName>
    </recommendedName>
</protein>
<name>A0A7N0RHF0_KALFE</name>
<evidence type="ECO:0000256" key="6">
    <source>
        <dbReference type="SAM" id="Phobius"/>
    </source>
</evidence>
<proteinExistence type="predicted"/>
<organism evidence="8 9">
    <name type="scientific">Kalanchoe fedtschenkoi</name>
    <name type="common">Lavender scallops</name>
    <name type="synonym">South American air plant</name>
    <dbReference type="NCBI Taxonomy" id="63787"/>
    <lineage>
        <taxon>Eukaryota</taxon>
        <taxon>Viridiplantae</taxon>
        <taxon>Streptophyta</taxon>
        <taxon>Embryophyta</taxon>
        <taxon>Tracheophyta</taxon>
        <taxon>Spermatophyta</taxon>
        <taxon>Magnoliopsida</taxon>
        <taxon>eudicotyledons</taxon>
        <taxon>Gunneridae</taxon>
        <taxon>Pentapetalae</taxon>
        <taxon>Saxifragales</taxon>
        <taxon>Crassulaceae</taxon>
        <taxon>Kalanchoe</taxon>
    </lineage>
</organism>
<comment type="subcellular location">
    <subcellularLocation>
        <location evidence="1">Membrane</location>
        <topology evidence="1">Single-pass membrane protein</topology>
    </subcellularLocation>
</comment>
<dbReference type="Proteomes" id="UP000594263">
    <property type="component" value="Unplaced"/>
</dbReference>
<evidence type="ECO:0000256" key="3">
    <source>
        <dbReference type="ARBA" id="ARBA00022989"/>
    </source>
</evidence>
<evidence type="ECO:0000256" key="2">
    <source>
        <dbReference type="ARBA" id="ARBA00022692"/>
    </source>
</evidence>
<keyword evidence="4 6" id="KW-0472">Membrane</keyword>
<dbReference type="OMA" id="WWPERRA"/>